<organism evidence="2 3">
    <name type="scientific">Helicobacter valdiviensis</name>
    <dbReference type="NCBI Taxonomy" id="1458358"/>
    <lineage>
        <taxon>Bacteria</taxon>
        <taxon>Pseudomonadati</taxon>
        <taxon>Campylobacterota</taxon>
        <taxon>Epsilonproteobacteria</taxon>
        <taxon>Campylobacterales</taxon>
        <taxon>Helicobacteraceae</taxon>
        <taxon>Helicobacter</taxon>
    </lineage>
</organism>
<evidence type="ECO:0000256" key="1">
    <source>
        <dbReference type="SAM" id="MobiDB-lite"/>
    </source>
</evidence>
<sequence>MKLIQLIRPFFYTVIVGIEIDSRLCTLTLRYYKNGKITDTIQKSYKTTPGQFPIQAVRFINKTKIKHPFIYLATLPTSIVQGTICKDNEEGFHQYGINPKEIEYVKNYHWYAYVGKDGISETKSRFLKTGVDFIISPFMVLYALSKELFQEGCKLYVLFQKAHITMIVTKLGKGVLFGAYYVLESDIESQINLTSNNLKSGLDELEKIDVEQDLQDELKGIDEVDELENLEDDNLIKELKGENPQEKEEETQNTHGNFDDFSRVSSAAKFIQLALNEFYTNEIYESEFVDEIVIFNPHDINKDTLKYIQNVTMLNINIRSCNVSEILAHLGYESFKYFQTKGLA</sequence>
<name>A0A2W6NI98_9HELI</name>
<evidence type="ECO:0000313" key="3">
    <source>
        <dbReference type="Proteomes" id="UP000249746"/>
    </source>
</evidence>
<dbReference type="RefSeq" id="WP_111229310.1">
    <property type="nucleotide sequence ID" value="NZ_NBIU01000005.1"/>
</dbReference>
<feature type="region of interest" description="Disordered" evidence="1">
    <location>
        <begin position="235"/>
        <end position="259"/>
    </location>
</feature>
<dbReference type="EMBL" id="NBIU01000005">
    <property type="protein sequence ID" value="PZT48590.1"/>
    <property type="molecule type" value="Genomic_DNA"/>
</dbReference>
<accession>A0A2W6NI98</accession>
<gene>
    <name evidence="2" type="ORF">B6S12_02805</name>
</gene>
<evidence type="ECO:0000313" key="2">
    <source>
        <dbReference type="EMBL" id="PZT48590.1"/>
    </source>
</evidence>
<proteinExistence type="predicted"/>
<dbReference type="AlphaFoldDB" id="A0A2W6NI98"/>
<comment type="caution">
    <text evidence="2">The sequence shown here is derived from an EMBL/GenBank/DDBJ whole genome shotgun (WGS) entry which is preliminary data.</text>
</comment>
<keyword evidence="3" id="KW-1185">Reference proteome</keyword>
<dbReference type="OrthoDB" id="5361769at2"/>
<protein>
    <submittedName>
        <fullName evidence="2">Uncharacterized protein</fullName>
    </submittedName>
</protein>
<dbReference type="Proteomes" id="UP000249746">
    <property type="component" value="Unassembled WGS sequence"/>
</dbReference>
<reference evidence="2 3" key="1">
    <citation type="submission" date="2017-03" db="EMBL/GenBank/DDBJ databases">
        <title>Genomic and clinical evidence uncovers the enterohepatic species Helicobacter valdiviensis as a potential human intestinal pathogen.</title>
        <authorList>
            <person name="Fresia P."/>
            <person name="Jara R."/>
            <person name="Sierra R."/>
            <person name="Ferres I."/>
            <person name="Greif G."/>
            <person name="Iraola G."/>
            <person name="Collado L."/>
        </authorList>
    </citation>
    <scope>NUCLEOTIDE SEQUENCE [LARGE SCALE GENOMIC DNA]</scope>
    <source>
        <strain evidence="2 3">WBE14</strain>
    </source>
</reference>